<sequence length="116" mass="13159">MENKNEGMIKGFTQLSRAWYGEVCLRNSDYVDRVIFGLYSSQGGTTGEMTVDWINLSGKIVPELNIFSDAWSALSNFHDLINVLGEHDSEDPTPEEFCKYLLDCGFMDRTETIIGY</sequence>
<dbReference type="RefSeq" id="WP_073540092.1">
    <property type="nucleotide sequence ID" value="NZ_CP018335.1"/>
</dbReference>
<reference evidence="1 2" key="1">
    <citation type="submission" date="2016-12" db="EMBL/GenBank/DDBJ databases">
        <title>Complete genome sequence of Clostridium kluyveri JZZ isolated from the pit mud of a Chinese flavor liquor-making factory.</title>
        <authorList>
            <person name="Wang Y."/>
        </authorList>
    </citation>
    <scope>NUCLEOTIDE SEQUENCE [LARGE SCALE GENOMIC DNA]</scope>
    <source>
        <strain evidence="1 2">JZZ</strain>
    </source>
</reference>
<dbReference type="OrthoDB" id="9009093at2"/>
<dbReference type="Proteomes" id="UP000184604">
    <property type="component" value="Chromosome"/>
</dbReference>
<dbReference type="EMBL" id="CP018335">
    <property type="protein sequence ID" value="APM40500.1"/>
    <property type="molecule type" value="Genomic_DNA"/>
</dbReference>
<organism evidence="1 2">
    <name type="scientific">Clostridium kluyveri</name>
    <dbReference type="NCBI Taxonomy" id="1534"/>
    <lineage>
        <taxon>Bacteria</taxon>
        <taxon>Bacillati</taxon>
        <taxon>Bacillota</taxon>
        <taxon>Clostridia</taxon>
        <taxon>Eubacteriales</taxon>
        <taxon>Clostridiaceae</taxon>
        <taxon>Clostridium</taxon>
    </lineage>
</organism>
<dbReference type="AlphaFoldDB" id="A0A1L5FCF8"/>
<name>A0A1L5FCF8_CLOKL</name>
<evidence type="ECO:0000313" key="1">
    <source>
        <dbReference type="EMBL" id="APM40500.1"/>
    </source>
</evidence>
<proteinExistence type="predicted"/>
<evidence type="ECO:0000313" key="2">
    <source>
        <dbReference type="Proteomes" id="UP000184604"/>
    </source>
</evidence>
<protein>
    <submittedName>
        <fullName evidence="1">Uncharacterized protein</fullName>
    </submittedName>
</protein>
<accession>A0A1L5FCF8</accession>
<gene>
    <name evidence="1" type="ORF">BS101_18085</name>
</gene>